<evidence type="ECO:0000256" key="1">
    <source>
        <dbReference type="ARBA" id="ARBA00004651"/>
    </source>
</evidence>
<feature type="transmembrane region" description="Helical" evidence="9">
    <location>
        <begin position="88"/>
        <end position="112"/>
    </location>
</feature>
<feature type="transmembrane region" description="Helical" evidence="9">
    <location>
        <begin position="146"/>
        <end position="164"/>
    </location>
</feature>
<dbReference type="Pfam" id="PF13432">
    <property type="entry name" value="TPR_16"/>
    <property type="match status" value="1"/>
</dbReference>
<dbReference type="InterPro" id="IPR019734">
    <property type="entry name" value="TPR_rpt"/>
</dbReference>
<evidence type="ECO:0000256" key="6">
    <source>
        <dbReference type="ARBA" id="ARBA00022989"/>
    </source>
</evidence>
<feature type="repeat" description="TPR" evidence="8">
    <location>
        <begin position="523"/>
        <end position="556"/>
    </location>
</feature>
<dbReference type="Pfam" id="PF13231">
    <property type="entry name" value="PMT_2"/>
    <property type="match status" value="1"/>
</dbReference>
<organism evidence="11">
    <name type="scientific">candidate division WOR-3 bacterium</name>
    <dbReference type="NCBI Taxonomy" id="2052148"/>
    <lineage>
        <taxon>Bacteria</taxon>
        <taxon>Bacteria division WOR-3</taxon>
    </lineage>
</organism>
<feature type="transmembrane region" description="Helical" evidence="9">
    <location>
        <begin position="176"/>
        <end position="201"/>
    </location>
</feature>
<comment type="subcellular location">
    <subcellularLocation>
        <location evidence="1">Cell membrane</location>
        <topology evidence="1">Multi-pass membrane protein</topology>
    </subcellularLocation>
</comment>
<gene>
    <name evidence="11" type="ORF">ENS41_05070</name>
</gene>
<keyword evidence="5 9" id="KW-0812">Transmembrane</keyword>
<feature type="transmembrane region" description="Helical" evidence="9">
    <location>
        <begin position="207"/>
        <end position="227"/>
    </location>
</feature>
<reference evidence="11" key="1">
    <citation type="journal article" date="2020" name="mSystems">
        <title>Genome- and Community-Level Interaction Insights into Carbon Utilization and Element Cycling Functions of Hydrothermarchaeota in Hydrothermal Sediment.</title>
        <authorList>
            <person name="Zhou Z."/>
            <person name="Liu Y."/>
            <person name="Xu W."/>
            <person name="Pan J."/>
            <person name="Luo Z.H."/>
            <person name="Li M."/>
        </authorList>
    </citation>
    <scope>NUCLEOTIDE SEQUENCE [LARGE SCALE GENOMIC DNA]</scope>
    <source>
        <strain evidence="11">SpSt-488</strain>
    </source>
</reference>
<evidence type="ECO:0000256" key="5">
    <source>
        <dbReference type="ARBA" id="ARBA00022692"/>
    </source>
</evidence>
<proteinExistence type="predicted"/>
<dbReference type="InterPro" id="IPR011990">
    <property type="entry name" value="TPR-like_helical_dom_sf"/>
</dbReference>
<evidence type="ECO:0000256" key="9">
    <source>
        <dbReference type="SAM" id="Phobius"/>
    </source>
</evidence>
<dbReference type="GO" id="GO:0005886">
    <property type="term" value="C:plasma membrane"/>
    <property type="evidence" value="ECO:0007669"/>
    <property type="project" value="UniProtKB-SubCell"/>
</dbReference>
<dbReference type="PANTHER" id="PTHR33908:SF11">
    <property type="entry name" value="MEMBRANE PROTEIN"/>
    <property type="match status" value="1"/>
</dbReference>
<keyword evidence="7 9" id="KW-0472">Membrane</keyword>
<dbReference type="GO" id="GO:0009103">
    <property type="term" value="P:lipopolysaccharide biosynthetic process"/>
    <property type="evidence" value="ECO:0007669"/>
    <property type="project" value="UniProtKB-ARBA"/>
</dbReference>
<evidence type="ECO:0000313" key="11">
    <source>
        <dbReference type="EMBL" id="HGK28309.1"/>
    </source>
</evidence>
<sequence>MRNKQSRPPKNSRALPWPLPAVVLVGLVVRVGHVLQMRGTDPMFFAPQLDALYHHQWAMAVAAGIEFVHDAYFRAPLYPLLLGLMYKLFGVGMLVPRLVQAGIGAAGCGLLFLIGRRLLDERSGLLAGLAMAVYPLLVYYDGELLLEGLLVVFVLAGFVLLLRSRELDRHWILPGLAFGLAAITRPNVLAFLSVMPVWFGLEFRRGWWRRLLLFVLGVMVPIAPVTIRNYVVSRRFVPIAWQGGINFYIGNNPEADALTAIAPGSRGSWTGAYYDAKRRAEQALGRELKGAEIDRFWMGKGLEFWRREPGRALGLLLRKAFLWISGYEVSSERDIYFARRYFFLGALVTNLNWLKLPWGLLLPLALAGAWFERKRGRRFLPVYLFLVAHSLSFVLFLVGTRFRLPLVPFLLLLAVAGARQFLRQRGRELRVGAGIAVAAFFAFNLNWVRLPAVRQITSYEAAATGYLETGRPDRALTELRQGLAQDSTGSALVLESAILAAMGRLAESELAARGAVRLEPEAPESWGALGRVLAGKGALDSAGACFEQALQLDPYSVAGWTSLGNVALERGDFAGARAHYERALQIEPASAAALFHLGLAEFYSGNRARAHELWRRTLKLDPGYSRAKLALEQLR</sequence>
<feature type="transmembrane region" description="Helical" evidence="9">
    <location>
        <begin position="124"/>
        <end position="140"/>
    </location>
</feature>
<comment type="caution">
    <text evidence="11">The sequence shown here is derived from an EMBL/GenBank/DDBJ whole genome shotgun (WGS) entry which is preliminary data.</text>
</comment>
<keyword evidence="8" id="KW-0802">TPR repeat</keyword>
<accession>A0A7C4CDS7</accession>
<evidence type="ECO:0000256" key="8">
    <source>
        <dbReference type="PROSITE-ProRule" id="PRU00339"/>
    </source>
</evidence>
<keyword evidence="3" id="KW-0328">Glycosyltransferase</keyword>
<feature type="transmembrane region" description="Helical" evidence="9">
    <location>
        <begin position="429"/>
        <end position="448"/>
    </location>
</feature>
<dbReference type="SUPFAM" id="SSF48452">
    <property type="entry name" value="TPR-like"/>
    <property type="match status" value="1"/>
</dbReference>
<dbReference type="SMART" id="SM00028">
    <property type="entry name" value="TPR"/>
    <property type="match status" value="3"/>
</dbReference>
<evidence type="ECO:0000256" key="4">
    <source>
        <dbReference type="ARBA" id="ARBA00022679"/>
    </source>
</evidence>
<feature type="repeat" description="TPR" evidence="8">
    <location>
        <begin position="591"/>
        <end position="624"/>
    </location>
</feature>
<dbReference type="InterPro" id="IPR050297">
    <property type="entry name" value="LipidA_mod_glycosyltrf_83"/>
</dbReference>
<protein>
    <submittedName>
        <fullName evidence="11">Tetratricopeptide repeat protein</fullName>
    </submittedName>
</protein>
<dbReference type="InterPro" id="IPR038731">
    <property type="entry name" value="RgtA/B/C-like"/>
</dbReference>
<keyword evidence="2" id="KW-1003">Cell membrane</keyword>
<dbReference type="Pfam" id="PF13414">
    <property type="entry name" value="TPR_11"/>
    <property type="match status" value="1"/>
</dbReference>
<keyword evidence="6 9" id="KW-1133">Transmembrane helix</keyword>
<dbReference type="AlphaFoldDB" id="A0A7C4CDS7"/>
<feature type="repeat" description="TPR" evidence="8">
    <location>
        <begin position="557"/>
        <end position="590"/>
    </location>
</feature>
<keyword evidence="4" id="KW-0808">Transferase</keyword>
<evidence type="ECO:0000259" key="10">
    <source>
        <dbReference type="Pfam" id="PF13231"/>
    </source>
</evidence>
<dbReference type="EMBL" id="DSUT01000102">
    <property type="protein sequence ID" value="HGK28309.1"/>
    <property type="molecule type" value="Genomic_DNA"/>
</dbReference>
<name>A0A7C4CDS7_UNCW3</name>
<feature type="transmembrane region" description="Helical" evidence="9">
    <location>
        <begin position="404"/>
        <end position="422"/>
    </location>
</feature>
<dbReference type="PANTHER" id="PTHR33908">
    <property type="entry name" value="MANNOSYLTRANSFERASE YKCB-RELATED"/>
    <property type="match status" value="1"/>
</dbReference>
<dbReference type="GO" id="GO:0016763">
    <property type="term" value="F:pentosyltransferase activity"/>
    <property type="evidence" value="ECO:0007669"/>
    <property type="project" value="TreeGrafter"/>
</dbReference>
<feature type="transmembrane region" description="Helical" evidence="9">
    <location>
        <begin position="379"/>
        <end position="398"/>
    </location>
</feature>
<feature type="domain" description="Glycosyltransferase RgtA/B/C/D-like" evidence="10">
    <location>
        <begin position="74"/>
        <end position="225"/>
    </location>
</feature>
<dbReference type="Gene3D" id="1.25.40.10">
    <property type="entry name" value="Tetratricopeptide repeat domain"/>
    <property type="match status" value="1"/>
</dbReference>
<evidence type="ECO:0000256" key="2">
    <source>
        <dbReference type="ARBA" id="ARBA00022475"/>
    </source>
</evidence>
<evidence type="ECO:0000256" key="7">
    <source>
        <dbReference type="ARBA" id="ARBA00023136"/>
    </source>
</evidence>
<dbReference type="PROSITE" id="PS50005">
    <property type="entry name" value="TPR"/>
    <property type="match status" value="3"/>
</dbReference>
<evidence type="ECO:0000256" key="3">
    <source>
        <dbReference type="ARBA" id="ARBA00022676"/>
    </source>
</evidence>